<reference evidence="3" key="1">
    <citation type="journal article" date="2014" name="Front. Microbiol.">
        <title>High frequency of phylogenetically diverse reductive dehalogenase-homologous genes in deep subseafloor sedimentary metagenomes.</title>
        <authorList>
            <person name="Kawai M."/>
            <person name="Futagami T."/>
            <person name="Toyoda A."/>
            <person name="Takaki Y."/>
            <person name="Nishi S."/>
            <person name="Hori S."/>
            <person name="Arai W."/>
            <person name="Tsubouchi T."/>
            <person name="Morono Y."/>
            <person name="Uchiyama I."/>
            <person name="Ito T."/>
            <person name="Fujiyama A."/>
            <person name="Inagaki F."/>
            <person name="Takami H."/>
        </authorList>
    </citation>
    <scope>NUCLEOTIDE SEQUENCE</scope>
    <source>
        <strain evidence="3">Expedition CK06-06</strain>
    </source>
</reference>
<dbReference type="Gene3D" id="1.10.1040.10">
    <property type="entry name" value="N-(1-d-carboxylethyl)-l-norvaline Dehydrogenase, domain 2"/>
    <property type="match status" value="1"/>
</dbReference>
<accession>X0U872</accession>
<dbReference type="InterPro" id="IPR008927">
    <property type="entry name" value="6-PGluconate_DH-like_C_sf"/>
</dbReference>
<dbReference type="GO" id="GO:0006072">
    <property type="term" value="P:glycerol-3-phosphate metabolic process"/>
    <property type="evidence" value="ECO:0007669"/>
    <property type="project" value="InterPro"/>
</dbReference>
<name>X0U872_9ZZZZ</name>
<gene>
    <name evidence="3" type="ORF">S01H1_38048</name>
</gene>
<dbReference type="PRINTS" id="PR00077">
    <property type="entry name" value="GPDHDRGNASE"/>
</dbReference>
<evidence type="ECO:0000256" key="1">
    <source>
        <dbReference type="ARBA" id="ARBA00011009"/>
    </source>
</evidence>
<comment type="caution">
    <text evidence="3">The sequence shown here is derived from an EMBL/GenBank/DDBJ whole genome shotgun (WGS) entry which is preliminary data.</text>
</comment>
<evidence type="ECO:0000313" key="3">
    <source>
        <dbReference type="EMBL" id="GAG01969.1"/>
    </source>
</evidence>
<organism evidence="3">
    <name type="scientific">marine sediment metagenome</name>
    <dbReference type="NCBI Taxonomy" id="412755"/>
    <lineage>
        <taxon>unclassified sequences</taxon>
        <taxon>metagenomes</taxon>
        <taxon>ecological metagenomes</taxon>
    </lineage>
</organism>
<sequence length="176" mass="18751">FTTPVYKAKITTDVIGVGLCAALKNVFAVAMGFCDGVEGKTDGRVEMHNSKAALLWEAVVELSKIVQTMGGKEETALGPAGIGDLYVTALGGRTCLFGKMLGGGMSTEQALEEMENRHQTVEAYPATKEGYKLAQMLSKNGKLNINDLPLLTQIYAVLFEGKAVEAAILDCFAALR</sequence>
<dbReference type="GO" id="GO:0005829">
    <property type="term" value="C:cytosol"/>
    <property type="evidence" value="ECO:0007669"/>
    <property type="project" value="TreeGrafter"/>
</dbReference>
<proteinExistence type="inferred from homology"/>
<comment type="similarity">
    <text evidence="1">Belongs to the NAD-dependent glycerol-3-phosphate dehydrogenase family.</text>
</comment>
<evidence type="ECO:0000259" key="2">
    <source>
        <dbReference type="Pfam" id="PF07479"/>
    </source>
</evidence>
<dbReference type="PANTHER" id="PTHR11728:SF1">
    <property type="entry name" value="GLYCEROL-3-PHOSPHATE DEHYDROGENASE [NAD(+)] 2, CHLOROPLASTIC"/>
    <property type="match status" value="1"/>
</dbReference>
<feature type="non-terminal residue" evidence="3">
    <location>
        <position position="1"/>
    </location>
</feature>
<dbReference type="Pfam" id="PF07479">
    <property type="entry name" value="NAD_Gly3P_dh_C"/>
    <property type="match status" value="1"/>
</dbReference>
<dbReference type="InterPro" id="IPR013328">
    <property type="entry name" value="6PGD_dom2"/>
</dbReference>
<feature type="domain" description="Glycerol-3-phosphate dehydrogenase NAD-dependent C-terminal" evidence="2">
    <location>
        <begin position="13"/>
        <end position="168"/>
    </location>
</feature>
<dbReference type="InterPro" id="IPR006168">
    <property type="entry name" value="G3P_DH_NAD-dep"/>
</dbReference>
<dbReference type="GO" id="GO:0005975">
    <property type="term" value="P:carbohydrate metabolic process"/>
    <property type="evidence" value="ECO:0007669"/>
    <property type="project" value="InterPro"/>
</dbReference>
<dbReference type="PANTHER" id="PTHR11728">
    <property type="entry name" value="GLYCEROL-3-PHOSPHATE DEHYDROGENASE"/>
    <property type="match status" value="1"/>
</dbReference>
<dbReference type="InterPro" id="IPR006109">
    <property type="entry name" value="G3P_DH_NAD-dep_C"/>
</dbReference>
<dbReference type="AlphaFoldDB" id="X0U872"/>
<dbReference type="SUPFAM" id="SSF48179">
    <property type="entry name" value="6-phosphogluconate dehydrogenase C-terminal domain-like"/>
    <property type="match status" value="1"/>
</dbReference>
<dbReference type="EMBL" id="BARS01023923">
    <property type="protein sequence ID" value="GAG01969.1"/>
    <property type="molecule type" value="Genomic_DNA"/>
</dbReference>
<protein>
    <recommendedName>
        <fullName evidence="2">Glycerol-3-phosphate dehydrogenase NAD-dependent C-terminal domain-containing protein</fullName>
    </recommendedName>
</protein>